<feature type="compositionally biased region" description="Polar residues" evidence="1">
    <location>
        <begin position="54"/>
        <end position="66"/>
    </location>
</feature>
<protein>
    <submittedName>
        <fullName evidence="2">Uncharacterized protein</fullName>
    </submittedName>
</protein>
<evidence type="ECO:0000313" key="2">
    <source>
        <dbReference type="EMBL" id="PMD46081.1"/>
    </source>
</evidence>
<sequence>MLEKRREDHALYTILSPPSPPLLPASSIHSHSNKHKHIHSHNPIPSPPTLPPFHTNTPTILLSLSRVSPASPIETSSPSPSPSPTLQLKPTMTDPECTLSLVPSNNATIVQPLIAIVRTSLHNSTFTPEHRK</sequence>
<name>A0A2J6S5P5_HYAVF</name>
<organism evidence="2 3">
    <name type="scientific">Hyaloscypha variabilis (strain UAMH 11265 / GT02V1 / F)</name>
    <name type="common">Meliniomyces variabilis</name>
    <dbReference type="NCBI Taxonomy" id="1149755"/>
    <lineage>
        <taxon>Eukaryota</taxon>
        <taxon>Fungi</taxon>
        <taxon>Dikarya</taxon>
        <taxon>Ascomycota</taxon>
        <taxon>Pezizomycotina</taxon>
        <taxon>Leotiomycetes</taxon>
        <taxon>Helotiales</taxon>
        <taxon>Hyaloscyphaceae</taxon>
        <taxon>Hyaloscypha</taxon>
        <taxon>Hyaloscypha variabilis</taxon>
    </lineage>
</organism>
<dbReference type="AlphaFoldDB" id="A0A2J6S5P5"/>
<dbReference type="EMBL" id="KZ613939">
    <property type="protein sequence ID" value="PMD46081.1"/>
    <property type="molecule type" value="Genomic_DNA"/>
</dbReference>
<feature type="compositionally biased region" description="Basic residues" evidence="1">
    <location>
        <begin position="31"/>
        <end position="40"/>
    </location>
</feature>
<feature type="compositionally biased region" description="Low complexity" evidence="1">
    <location>
        <begin position="68"/>
        <end position="78"/>
    </location>
</feature>
<reference evidence="2 3" key="1">
    <citation type="submission" date="2016-04" db="EMBL/GenBank/DDBJ databases">
        <title>A degradative enzymes factory behind the ericoid mycorrhizal symbiosis.</title>
        <authorList>
            <consortium name="DOE Joint Genome Institute"/>
            <person name="Martino E."/>
            <person name="Morin E."/>
            <person name="Grelet G."/>
            <person name="Kuo A."/>
            <person name="Kohler A."/>
            <person name="Daghino S."/>
            <person name="Barry K."/>
            <person name="Choi C."/>
            <person name="Cichocki N."/>
            <person name="Clum A."/>
            <person name="Copeland A."/>
            <person name="Hainaut M."/>
            <person name="Haridas S."/>
            <person name="Labutti K."/>
            <person name="Lindquist E."/>
            <person name="Lipzen A."/>
            <person name="Khouja H.-R."/>
            <person name="Murat C."/>
            <person name="Ohm R."/>
            <person name="Olson A."/>
            <person name="Spatafora J."/>
            <person name="Veneault-Fourrey C."/>
            <person name="Henrissat B."/>
            <person name="Grigoriev I."/>
            <person name="Martin F."/>
            <person name="Perotto S."/>
        </authorList>
    </citation>
    <scope>NUCLEOTIDE SEQUENCE [LARGE SCALE GENOMIC DNA]</scope>
    <source>
        <strain evidence="2 3">F</strain>
    </source>
</reference>
<evidence type="ECO:0000256" key="1">
    <source>
        <dbReference type="SAM" id="MobiDB-lite"/>
    </source>
</evidence>
<dbReference type="Proteomes" id="UP000235786">
    <property type="component" value="Unassembled WGS sequence"/>
</dbReference>
<feature type="region of interest" description="Disordered" evidence="1">
    <location>
        <begin position="22"/>
        <end position="96"/>
    </location>
</feature>
<proteinExistence type="predicted"/>
<evidence type="ECO:0000313" key="3">
    <source>
        <dbReference type="Proteomes" id="UP000235786"/>
    </source>
</evidence>
<keyword evidence="3" id="KW-1185">Reference proteome</keyword>
<accession>A0A2J6S5P5</accession>
<gene>
    <name evidence="2" type="ORF">L207DRAFT_507025</name>
</gene>